<proteinExistence type="predicted"/>
<evidence type="ECO:0000259" key="3">
    <source>
        <dbReference type="PROSITE" id="PS50011"/>
    </source>
</evidence>
<dbReference type="GO" id="GO:0051707">
    <property type="term" value="P:response to other organism"/>
    <property type="evidence" value="ECO:0007669"/>
    <property type="project" value="UniProtKB-ARBA"/>
</dbReference>
<sequence length="201" mass="22683">MAPELLKNGRASTQTDMFGYGVLVLEVICGRQPIEEGMPPLVDWVWELMKRGKLVNAMDERLRARGGFDEGEVEKVLHLGLLCAHPDPNVRPTMRQVVKFFEGKNEADESDGEDMDAYLLQRMESSDIWPNYSLNIGSHPTFEEIRERLSSSMSLSWSNSMDDSIFVHRIYPKKIPGPGLLENGYAEDEANEVGKSAESYV</sequence>
<dbReference type="InterPro" id="IPR000719">
    <property type="entry name" value="Prot_kinase_dom"/>
</dbReference>
<keyword evidence="5" id="KW-1185">Reference proteome</keyword>
<dbReference type="EMBL" id="JBJUIK010000008">
    <property type="protein sequence ID" value="KAL3519766.1"/>
    <property type="molecule type" value="Genomic_DNA"/>
</dbReference>
<organism evidence="4 5">
    <name type="scientific">Cinchona calisaya</name>
    <dbReference type="NCBI Taxonomy" id="153742"/>
    <lineage>
        <taxon>Eukaryota</taxon>
        <taxon>Viridiplantae</taxon>
        <taxon>Streptophyta</taxon>
        <taxon>Embryophyta</taxon>
        <taxon>Tracheophyta</taxon>
        <taxon>Spermatophyta</taxon>
        <taxon>Magnoliopsida</taxon>
        <taxon>eudicotyledons</taxon>
        <taxon>Gunneridae</taxon>
        <taxon>Pentapetalae</taxon>
        <taxon>asterids</taxon>
        <taxon>lamiids</taxon>
        <taxon>Gentianales</taxon>
        <taxon>Rubiaceae</taxon>
        <taxon>Cinchonoideae</taxon>
        <taxon>Cinchoneae</taxon>
        <taxon>Cinchona</taxon>
    </lineage>
</organism>
<dbReference type="InterPro" id="IPR001245">
    <property type="entry name" value="Ser-Thr/Tyr_kinase_cat_dom"/>
</dbReference>
<gene>
    <name evidence="4" type="ORF">ACH5RR_017915</name>
</gene>
<dbReference type="Proteomes" id="UP001630127">
    <property type="component" value="Unassembled WGS sequence"/>
</dbReference>
<name>A0ABD2ZK27_9GENT</name>
<dbReference type="GO" id="GO:0005524">
    <property type="term" value="F:ATP binding"/>
    <property type="evidence" value="ECO:0007669"/>
    <property type="project" value="UniProtKB-KW"/>
</dbReference>
<evidence type="ECO:0000313" key="5">
    <source>
        <dbReference type="Proteomes" id="UP001630127"/>
    </source>
</evidence>
<dbReference type="AlphaFoldDB" id="A0ABD2ZK27"/>
<accession>A0ABD2ZK27</accession>
<dbReference type="Gene3D" id="1.10.510.10">
    <property type="entry name" value="Transferase(Phosphotransferase) domain 1"/>
    <property type="match status" value="1"/>
</dbReference>
<evidence type="ECO:0000256" key="1">
    <source>
        <dbReference type="ARBA" id="ARBA00022741"/>
    </source>
</evidence>
<evidence type="ECO:0000313" key="4">
    <source>
        <dbReference type="EMBL" id="KAL3519766.1"/>
    </source>
</evidence>
<keyword evidence="2" id="KW-0067">ATP-binding</keyword>
<dbReference type="PANTHER" id="PTHR27007">
    <property type="match status" value="1"/>
</dbReference>
<reference evidence="4 5" key="1">
    <citation type="submission" date="2024-11" db="EMBL/GenBank/DDBJ databases">
        <title>A near-complete genome assembly of Cinchona calisaya.</title>
        <authorList>
            <person name="Lian D.C."/>
            <person name="Zhao X.W."/>
            <person name="Wei L."/>
        </authorList>
    </citation>
    <scope>NUCLEOTIDE SEQUENCE [LARGE SCALE GENOMIC DNA]</scope>
    <source>
        <tissue evidence="4">Nenye</tissue>
    </source>
</reference>
<dbReference type="InterPro" id="IPR011009">
    <property type="entry name" value="Kinase-like_dom_sf"/>
</dbReference>
<feature type="domain" description="Protein kinase" evidence="3">
    <location>
        <begin position="1"/>
        <end position="101"/>
    </location>
</feature>
<dbReference type="InterPro" id="IPR050528">
    <property type="entry name" value="L-type_Lectin-RKs"/>
</dbReference>
<evidence type="ECO:0000256" key="2">
    <source>
        <dbReference type="ARBA" id="ARBA00022840"/>
    </source>
</evidence>
<dbReference type="Pfam" id="PF07714">
    <property type="entry name" value="PK_Tyr_Ser-Thr"/>
    <property type="match status" value="1"/>
</dbReference>
<comment type="caution">
    <text evidence="4">The sequence shown here is derived from an EMBL/GenBank/DDBJ whole genome shotgun (WGS) entry which is preliminary data.</text>
</comment>
<protein>
    <recommendedName>
        <fullName evidence="3">Protein kinase domain-containing protein</fullName>
    </recommendedName>
</protein>
<dbReference type="SUPFAM" id="SSF56112">
    <property type="entry name" value="Protein kinase-like (PK-like)"/>
    <property type="match status" value="1"/>
</dbReference>
<dbReference type="PROSITE" id="PS50011">
    <property type="entry name" value="PROTEIN_KINASE_DOM"/>
    <property type="match status" value="1"/>
</dbReference>
<keyword evidence="1" id="KW-0547">Nucleotide-binding</keyword>